<name>A0ACC6V0C0_9CREN</name>
<reference evidence="1" key="1">
    <citation type="submission" date="2024-07" db="EMBL/GenBank/DDBJ databases">
        <title>Metagenome and Metagenome-Assembled Genomes of Archaea from a hot spring from the geothermal field of Los Azufres, Mexico.</title>
        <authorList>
            <person name="Marin-Paredes R."/>
            <person name="Martinez-Romero E."/>
            <person name="Servin-Garciduenas L.E."/>
        </authorList>
    </citation>
    <scope>NUCLEOTIDE SEQUENCE</scope>
</reference>
<proteinExistence type="predicted"/>
<keyword evidence="1" id="KW-0547">Nucleotide-binding</keyword>
<evidence type="ECO:0000313" key="2">
    <source>
        <dbReference type="Proteomes" id="UP000033636"/>
    </source>
</evidence>
<keyword evidence="1" id="KW-0378">Hydrolase</keyword>
<dbReference type="EMBL" id="JZWT02000008">
    <property type="protein sequence ID" value="MFB6490376.1"/>
    <property type="molecule type" value="Genomic_DNA"/>
</dbReference>
<protein>
    <submittedName>
        <fullName evidence="1">DEAD/DEAH box helicase</fullName>
    </submittedName>
</protein>
<dbReference type="Proteomes" id="UP000033636">
    <property type="component" value="Unassembled WGS sequence"/>
</dbReference>
<keyword evidence="1" id="KW-0347">Helicase</keyword>
<comment type="caution">
    <text evidence="1">The sequence shown here is derived from an EMBL/GenBank/DDBJ whole genome shotgun (WGS) entry which is preliminary data.</text>
</comment>
<accession>A0ACC6V0C0</accession>
<evidence type="ECO:0000313" key="1">
    <source>
        <dbReference type="EMBL" id="MFB6490376.1"/>
    </source>
</evidence>
<organism evidence="1 2">
    <name type="scientific">Thermoproteus sp. AZ2</name>
    <dbReference type="NCBI Taxonomy" id="1609232"/>
    <lineage>
        <taxon>Archaea</taxon>
        <taxon>Thermoproteota</taxon>
        <taxon>Thermoprotei</taxon>
        <taxon>Thermoproteales</taxon>
        <taxon>Thermoproteaceae</taxon>
        <taxon>Thermoproteus</taxon>
    </lineage>
</organism>
<keyword evidence="1" id="KW-0067">ATP-binding</keyword>
<sequence>MALNLLHPRLKEAVEELGYVSLTPAQERAIPVILSGAHTLLIAPTGSGKTEAALFPVFSKILERGARECVEALYITPLRALNRDILRRISALAEMLGLRVAVRHSDVVQSARREIYRSPPHLLITTPESLQILLLNRSVRRALSCVKHVVVDEVHELVDSKRGVQLAVGLERLVELAGEFQRIGLSATVGNKELVAGFLAGSMRRIEIVDVSAEKRLEVDVTAPTPSEEDYAEAEKLDVTPETLARLRYIAEVIRGSKGGVLVFTNTRDGAEFLAAKLKALLGDVVEVHHSSLSRDHRIGVEERFKSGELKAVVATSSLELGIDIGHVGLVVQYGSPRQVVRLVQRVGRSGHRLDAVSRGLVVAQDLEDYLESEVIADRAARRELEPAIEYHEVALDVLVHQLVGMALEAKLDGKELSVEKAAEIIRRAHPYANATMDDIRLALEFAERHRLLSGLKPRRGSIKYYFENVSMIPDEKKYRAVDQTSGGVVGELDKEFVFTVEPGSKIILSGRVWLISKIEGDSVLLYPEQDITGALPGWIGEEIPVPREIAAEVCRRRAEALEAAMRGAYAGLADVEGLADAGVPGPEVVRVHGFGKYAVVHVCLGSKGNEALGMYLSHHLSSYLGPVGYRADPYRVLLIHRDPIPFKYIEDALAKDETYIQKTLSNAVKVSRMFKYRFMQVAQRVGLLSRDAEEVPAKLIEAYGDDLPGIEAMNEIFVEKLDVGALMDLVRGLREGRYRLEYKRLAAPTALDKPLLEEALKVDFTYKGLSMEAVKDLVRKRILNREVSLLCLNCGWTYRGRAALLPEELRCPKCGMGALAVVKGNLDRALEVWRKFKARRRLDKEESKLFDELRQSAAITLEHGKLGVLVQLAHGVGPKTAVKVLNKILSGGDIWSAIIDAERQYAATRAFWGD</sequence>
<gene>
    <name evidence="1" type="ORF">TU35_003860</name>
</gene>